<evidence type="ECO:0000256" key="4">
    <source>
        <dbReference type="ARBA" id="ARBA00022729"/>
    </source>
</evidence>
<evidence type="ECO:0000256" key="3">
    <source>
        <dbReference type="ARBA" id="ARBA00022670"/>
    </source>
</evidence>
<protein>
    <recommendedName>
        <fullName evidence="12">Plasmepsin X</fullName>
    </recommendedName>
    <alternativeName>
        <fullName evidence="13">Plasmepsin 10</fullName>
    </alternativeName>
</protein>
<gene>
    <name evidence="19" type="ORF">PRCDC_0807800</name>
</gene>
<evidence type="ECO:0000256" key="12">
    <source>
        <dbReference type="ARBA" id="ARBA00074963"/>
    </source>
</evidence>
<evidence type="ECO:0000256" key="8">
    <source>
        <dbReference type="ARBA" id="ARBA00023157"/>
    </source>
</evidence>
<evidence type="ECO:0000259" key="18">
    <source>
        <dbReference type="PROSITE" id="PS51767"/>
    </source>
</evidence>
<comment type="subcellular location">
    <subcellularLocation>
        <location evidence="1">Cytoplasmic vesicle</location>
        <location evidence="1">Secretory vesicle</location>
    </subcellularLocation>
</comment>
<dbReference type="Gene3D" id="2.40.70.10">
    <property type="entry name" value="Acid Proteases"/>
    <property type="match status" value="2"/>
</dbReference>
<feature type="domain" description="Peptidase A1" evidence="18">
    <location>
        <begin position="224"/>
        <end position="543"/>
    </location>
</feature>
<dbReference type="VEuPathDB" id="PlasmoDB:PRG01_0810100"/>
<evidence type="ECO:0000256" key="9">
    <source>
        <dbReference type="ARBA" id="ARBA00023180"/>
    </source>
</evidence>
<dbReference type="InterPro" id="IPR033121">
    <property type="entry name" value="PEPTIDASE_A1"/>
</dbReference>
<evidence type="ECO:0000256" key="14">
    <source>
        <dbReference type="PIRSR" id="PIRSR601461-1"/>
    </source>
</evidence>
<evidence type="ECO:0000256" key="17">
    <source>
        <dbReference type="SAM" id="MobiDB-lite"/>
    </source>
</evidence>
<feature type="active site" evidence="14">
    <location>
        <position position="242"/>
    </location>
</feature>
<comment type="similarity">
    <text evidence="2 16">Belongs to the peptidase A1 family.</text>
</comment>
<evidence type="ECO:0000256" key="16">
    <source>
        <dbReference type="RuleBase" id="RU000454"/>
    </source>
</evidence>
<dbReference type="MEROPS" id="A01.A93"/>
<dbReference type="FunFam" id="2.40.70.10:FF:000082">
    <property type="entry name" value="Plasmepsin X"/>
    <property type="match status" value="1"/>
</dbReference>
<dbReference type="EMBL" id="HG810769">
    <property type="protein sequence ID" value="CDO63855.1"/>
    <property type="molecule type" value="Genomic_DNA"/>
</dbReference>
<evidence type="ECO:0000256" key="15">
    <source>
        <dbReference type="PIRSR" id="PIRSR601461-2"/>
    </source>
</evidence>
<proteinExistence type="inferred from homology"/>
<keyword evidence="3 16" id="KW-0645">Protease</keyword>
<dbReference type="GO" id="GO:0016485">
    <property type="term" value="P:protein processing"/>
    <property type="evidence" value="ECO:0007669"/>
    <property type="project" value="UniProtKB-ARBA"/>
</dbReference>
<evidence type="ECO:0000256" key="6">
    <source>
        <dbReference type="ARBA" id="ARBA00022801"/>
    </source>
</evidence>
<dbReference type="PANTHER" id="PTHR47966">
    <property type="entry name" value="BETA-SITE APP-CLEAVING ENZYME, ISOFORM A-RELATED"/>
    <property type="match status" value="1"/>
</dbReference>
<keyword evidence="10" id="KW-0968">Cytoplasmic vesicle</keyword>
<keyword evidence="5 16" id="KW-0064">Aspartyl protease</keyword>
<name>A0A060RQX2_PLARE</name>
<keyword evidence="8 15" id="KW-1015">Disulfide bond</keyword>
<keyword evidence="9" id="KW-0325">Glycoprotein</keyword>
<evidence type="ECO:0000256" key="7">
    <source>
        <dbReference type="ARBA" id="ARBA00023145"/>
    </source>
</evidence>
<dbReference type="CDD" id="cd05471">
    <property type="entry name" value="pepsin_like"/>
    <property type="match status" value="1"/>
</dbReference>
<keyword evidence="6 16" id="KW-0378">Hydrolase</keyword>
<accession>A0A060RQX2</accession>
<keyword evidence="20" id="KW-1185">Reference proteome</keyword>
<evidence type="ECO:0000256" key="1">
    <source>
        <dbReference type="ARBA" id="ARBA00004398"/>
    </source>
</evidence>
<evidence type="ECO:0000313" key="20">
    <source>
        <dbReference type="Proteomes" id="UP000027581"/>
    </source>
</evidence>
<feature type="active site" evidence="14">
    <location>
        <position position="433"/>
    </location>
</feature>
<dbReference type="Proteomes" id="UP000027581">
    <property type="component" value="Unassembled WGS sequence"/>
</dbReference>
<dbReference type="VEuPathDB" id="PlasmoDB:PRCDC_0807800"/>
<keyword evidence="7" id="KW-0865">Zymogen</keyword>
<reference evidence="19" key="2">
    <citation type="submission" date="2014-05" db="EMBL/GenBank/DDBJ databases">
        <title>The genome sequences of chimpanzee malaria parasites reveal the path to human adaptation.</title>
        <authorList>
            <person name="Otto T.D."/>
            <person name="Rayner J.C."/>
            <person name="Boehme U."/>
            <person name="Pain A."/>
            <person name="Spottiswoode N."/>
            <person name="Sanders M."/>
            <person name="Quail M."/>
            <person name="Ollomo B."/>
            <person name="Renaud F."/>
            <person name="Thomas A.W."/>
            <person name="Prugnolle F."/>
            <person name="Conway D.J."/>
            <person name="Newbold C."/>
            <person name="Berriman M."/>
        </authorList>
    </citation>
    <scope>NUCLEOTIDE SEQUENCE [LARGE SCALE GENOMIC DNA]</scope>
    <source>
        <strain evidence="19">CDC</strain>
    </source>
</reference>
<dbReference type="SUPFAM" id="SSF50630">
    <property type="entry name" value="Acid proteases"/>
    <property type="match status" value="1"/>
</dbReference>
<dbReference type="AlphaFoldDB" id="A0A060RQX2"/>
<evidence type="ECO:0000313" key="19">
    <source>
        <dbReference type="EMBL" id="CDO63855.1"/>
    </source>
</evidence>
<evidence type="ECO:0000256" key="5">
    <source>
        <dbReference type="ARBA" id="ARBA00022750"/>
    </source>
</evidence>
<evidence type="ECO:0000256" key="13">
    <source>
        <dbReference type="ARBA" id="ARBA00079324"/>
    </source>
</evidence>
<organism evidence="19 20">
    <name type="scientific">Plasmodium reichenowi</name>
    <dbReference type="NCBI Taxonomy" id="5854"/>
    <lineage>
        <taxon>Eukaryota</taxon>
        <taxon>Sar</taxon>
        <taxon>Alveolata</taxon>
        <taxon>Apicomplexa</taxon>
        <taxon>Aconoidasida</taxon>
        <taxon>Haemosporida</taxon>
        <taxon>Plasmodiidae</taxon>
        <taxon>Plasmodium</taxon>
        <taxon>Plasmodium (Laverania)</taxon>
    </lineage>
</organism>
<dbReference type="GO" id="GO:0085017">
    <property type="term" value="P:entry into host cell by a symbiont-containing vacuole"/>
    <property type="evidence" value="ECO:0007669"/>
    <property type="project" value="UniProtKB-ARBA"/>
</dbReference>
<sequence length="549" mass="62513">MKRISPLNTLFYLSLFFSYTFKGLKCTRIYKIGTKALPCSECHDVFDCTGCLFEEKESSHVIPLKLNKKKPNDHKKLQKHHESLKLGDVKYYVNRGEGISGSLGTSSGNTLDDMDLINEEINKKRTNAQLDEKNFLDFTTYNKNKTQDISDHLSDIQKHVYEQDAQKGNKNFTNNEFNPNNENNSDNSSIEKNFIALENKNATVEQTKENIFLVPLKHLRDSQFVGELLVGTPPQTIYPIFDTGSTNVWVVTTACEEESCKKVRRYDPNKSKTFRRSFIEKNLHIVFGSGSISGSVGTDTFMLGKHLVRNQTFGLVESESNDNKNSGDNIFDYISFEGIVGLGFPGMLSAGNIPFFDNLLKQNPNVDPQFSFYISPYDGKSTLIIGGISKSFYEGDIYMLPVLKESYWEVKLDELYIGKERICCDEESYVIFDTGTSYNTMPSSQMKTFLNLIHSTACTEQNYKDILKSYPIIKYVFGELIIELHPEEYMILNDDVCMPAYMQIDVPSERNHAYLLGSLSFMRNFFTVFVRGTESRPSMVGIARAKSKN</sequence>
<keyword evidence="4" id="KW-0732">Signal</keyword>
<dbReference type="InterPro" id="IPR021109">
    <property type="entry name" value="Peptidase_aspartic_dom_sf"/>
</dbReference>
<reference evidence="19" key="1">
    <citation type="submission" date="2014-01" db="EMBL/GenBank/DDBJ databases">
        <authorList>
            <person name="Aslett M."/>
        </authorList>
    </citation>
    <scope>NUCLEOTIDE SEQUENCE</scope>
    <source>
        <strain evidence="19">CDC</strain>
    </source>
</reference>
<dbReference type="PRINTS" id="PR00792">
    <property type="entry name" value="PEPSIN"/>
</dbReference>
<dbReference type="GO" id="GO:0004190">
    <property type="term" value="F:aspartic-type endopeptidase activity"/>
    <property type="evidence" value="ECO:0007669"/>
    <property type="project" value="UniProtKB-KW"/>
</dbReference>
<evidence type="ECO:0000256" key="11">
    <source>
        <dbReference type="ARBA" id="ARBA00053362"/>
    </source>
</evidence>
<dbReference type="InterPro" id="IPR001461">
    <property type="entry name" value="Aspartic_peptidase_A1"/>
</dbReference>
<dbReference type="InterPro" id="IPR001969">
    <property type="entry name" value="Aspartic_peptidase_AS"/>
</dbReference>
<evidence type="ECO:0000256" key="2">
    <source>
        <dbReference type="ARBA" id="ARBA00007447"/>
    </source>
</evidence>
<dbReference type="PROSITE" id="PS51767">
    <property type="entry name" value="PEPTIDASE_A1"/>
    <property type="match status" value="1"/>
</dbReference>
<dbReference type="PROSITE" id="PS00141">
    <property type="entry name" value="ASP_PROTEASE"/>
    <property type="match status" value="1"/>
</dbReference>
<dbReference type="PhylomeDB" id="A0A060RQX2"/>
<evidence type="ECO:0000256" key="10">
    <source>
        <dbReference type="ARBA" id="ARBA00023329"/>
    </source>
</evidence>
<dbReference type="PANTHER" id="PTHR47966:SF51">
    <property type="entry name" value="BETA-SITE APP-CLEAVING ENZYME, ISOFORM A-RELATED"/>
    <property type="match status" value="1"/>
</dbReference>
<dbReference type="InterPro" id="IPR034164">
    <property type="entry name" value="Pepsin-like_dom"/>
</dbReference>
<dbReference type="Pfam" id="PF00026">
    <property type="entry name" value="Asp"/>
    <property type="match status" value="1"/>
</dbReference>
<comment type="function">
    <text evidence="11">During the asexual blood stage, processes key proteins essential for merozoite egress and invasion of host erythrocytes. Cleaves and activates proteases SUB1 and SUB2. May process members of the EBL and Rh protein families. Also cleaves apical membrane protein AMA1. During the mosquito vector stage and probably in ookinetes, cleaves CelTOS.</text>
</comment>
<feature type="region of interest" description="Disordered" evidence="17">
    <location>
        <begin position="169"/>
        <end position="188"/>
    </location>
</feature>
<dbReference type="GO" id="GO:0030133">
    <property type="term" value="C:transport vesicle"/>
    <property type="evidence" value="ECO:0007669"/>
    <property type="project" value="UniProtKB-SubCell"/>
</dbReference>
<feature type="disulfide bond" evidence="15">
    <location>
        <begin position="255"/>
        <end position="260"/>
    </location>
</feature>